<keyword evidence="1" id="KW-0503">Monooxygenase</keyword>
<sequence length="444" mass="46632">MALTNGGHALVLGGSIAGLLAARVLAEHYTSVTIVERDRLPSSADHRQGVPHGQHVHGMLPGGLEIIENLLPGFADQMTSAGALTGDILGNARWYLNGRPLRRAVTGLTALSASRPLIEATLRGRVRALPNVTVRDGLDITGLCTSAGGDRITGATVTDRADGKAWALSAGLVVDATGRGSRTPRWLADLGYAPPPSDRVGIDLAYTSCVFTAADEFFDGDIVIVTARFPGQRTSSVMQRLEGGRVLLTLAGVLGERPPSTLDGFAAYARTLATPDTAEMLRVAEPIGAPATFRFPTYERHRYELLDRFPAGLLVAGDAACAFNPVYGQGMAVAAMEAAALSEELHRGGEPDRVRYFAAVGRALEAPWRLAVGADLALPEVTGPSLPDSPLTGEYLGRLQLAATEDAELATALIRVMGLVDPPPMLLRPDVVERVMAAPVGTGG</sequence>
<dbReference type="Proteomes" id="UP001501676">
    <property type="component" value="Unassembled WGS sequence"/>
</dbReference>
<keyword evidence="1" id="KW-0560">Oxidoreductase</keyword>
<dbReference type="InterPro" id="IPR036188">
    <property type="entry name" value="FAD/NAD-bd_sf"/>
</dbReference>
<dbReference type="PRINTS" id="PR00420">
    <property type="entry name" value="RNGMNOXGNASE"/>
</dbReference>
<keyword evidence="2" id="KW-1185">Reference proteome</keyword>
<dbReference type="PANTHER" id="PTHR43422:SF3">
    <property type="entry name" value="THIAMINE THIAZOLE SYNTHASE"/>
    <property type="match status" value="1"/>
</dbReference>
<gene>
    <name evidence="1" type="ORF">GCM10020369_00210</name>
</gene>
<dbReference type="EMBL" id="BAAAYN010000001">
    <property type="protein sequence ID" value="GAA3381608.1"/>
    <property type="molecule type" value="Genomic_DNA"/>
</dbReference>
<dbReference type="RefSeq" id="WP_345725813.1">
    <property type="nucleotide sequence ID" value="NZ_BAAAYN010000001.1"/>
</dbReference>
<evidence type="ECO:0000313" key="2">
    <source>
        <dbReference type="Proteomes" id="UP001501676"/>
    </source>
</evidence>
<accession>A0ABP6SPU7</accession>
<dbReference type="PANTHER" id="PTHR43422">
    <property type="entry name" value="THIAMINE THIAZOLE SYNTHASE"/>
    <property type="match status" value="1"/>
</dbReference>
<proteinExistence type="predicted"/>
<protein>
    <submittedName>
        <fullName evidence="1">FAD-binding monooxygenase</fullName>
    </submittedName>
</protein>
<dbReference type="SUPFAM" id="SSF51905">
    <property type="entry name" value="FAD/NAD(P)-binding domain"/>
    <property type="match status" value="1"/>
</dbReference>
<dbReference type="Gene3D" id="3.50.50.60">
    <property type="entry name" value="FAD/NAD(P)-binding domain"/>
    <property type="match status" value="1"/>
</dbReference>
<dbReference type="GO" id="GO:0004497">
    <property type="term" value="F:monooxygenase activity"/>
    <property type="evidence" value="ECO:0007669"/>
    <property type="project" value="UniProtKB-KW"/>
</dbReference>
<evidence type="ECO:0000313" key="1">
    <source>
        <dbReference type="EMBL" id="GAA3381608.1"/>
    </source>
</evidence>
<organism evidence="1 2">
    <name type="scientific">Cryptosporangium minutisporangium</name>
    <dbReference type="NCBI Taxonomy" id="113569"/>
    <lineage>
        <taxon>Bacteria</taxon>
        <taxon>Bacillati</taxon>
        <taxon>Actinomycetota</taxon>
        <taxon>Actinomycetes</taxon>
        <taxon>Cryptosporangiales</taxon>
        <taxon>Cryptosporangiaceae</taxon>
        <taxon>Cryptosporangium</taxon>
    </lineage>
</organism>
<reference evidence="2" key="1">
    <citation type="journal article" date="2019" name="Int. J. Syst. Evol. Microbiol.">
        <title>The Global Catalogue of Microorganisms (GCM) 10K type strain sequencing project: providing services to taxonomists for standard genome sequencing and annotation.</title>
        <authorList>
            <consortium name="The Broad Institute Genomics Platform"/>
            <consortium name="The Broad Institute Genome Sequencing Center for Infectious Disease"/>
            <person name="Wu L."/>
            <person name="Ma J."/>
        </authorList>
    </citation>
    <scope>NUCLEOTIDE SEQUENCE [LARGE SCALE GENOMIC DNA]</scope>
    <source>
        <strain evidence="2">JCM 9458</strain>
    </source>
</reference>
<comment type="caution">
    <text evidence="1">The sequence shown here is derived from an EMBL/GenBank/DDBJ whole genome shotgun (WGS) entry which is preliminary data.</text>
</comment>
<name>A0ABP6SPU7_9ACTN</name>